<feature type="transmembrane region" description="Helical" evidence="1">
    <location>
        <begin position="260"/>
        <end position="282"/>
    </location>
</feature>
<feature type="transmembrane region" description="Helical" evidence="1">
    <location>
        <begin position="329"/>
        <end position="350"/>
    </location>
</feature>
<gene>
    <name evidence="2" type="ordered locus">Caka_0022</name>
</gene>
<name>D5EKH0_CORAD</name>
<evidence type="ECO:0008006" key="4">
    <source>
        <dbReference type="Google" id="ProtNLM"/>
    </source>
</evidence>
<feature type="transmembrane region" description="Helical" evidence="1">
    <location>
        <begin position="302"/>
        <end position="322"/>
    </location>
</feature>
<dbReference type="EMBL" id="CP001998">
    <property type="protein sequence ID" value="ADE53051.1"/>
    <property type="molecule type" value="Genomic_DNA"/>
</dbReference>
<keyword evidence="1" id="KW-0812">Transmembrane</keyword>
<dbReference type="PANTHER" id="PTHR43044">
    <property type="match status" value="1"/>
</dbReference>
<feature type="transmembrane region" description="Helical" evidence="1">
    <location>
        <begin position="147"/>
        <end position="166"/>
    </location>
</feature>
<dbReference type="PANTHER" id="PTHR43044:SF1">
    <property type="entry name" value="QUINOL:CYTOCHROME C OXIDOREDUCTASE QUINONE-BINDING SUBUNIT 2"/>
    <property type="match status" value="1"/>
</dbReference>
<feature type="transmembrane region" description="Helical" evidence="1">
    <location>
        <begin position="44"/>
        <end position="65"/>
    </location>
</feature>
<keyword evidence="1" id="KW-0472">Membrane</keyword>
<feature type="transmembrane region" description="Helical" evidence="1">
    <location>
        <begin position="12"/>
        <end position="32"/>
    </location>
</feature>
<keyword evidence="3" id="KW-1185">Reference proteome</keyword>
<feature type="transmembrane region" description="Helical" evidence="1">
    <location>
        <begin position="370"/>
        <end position="392"/>
    </location>
</feature>
<dbReference type="OrthoDB" id="140980at2"/>
<dbReference type="AlphaFoldDB" id="D5EKH0"/>
<dbReference type="RefSeq" id="WP_013041777.1">
    <property type="nucleotide sequence ID" value="NC_014008.1"/>
</dbReference>
<dbReference type="STRING" id="583355.Caka_0022"/>
<dbReference type="eggNOG" id="COG4531">
    <property type="taxonomic scope" value="Bacteria"/>
</dbReference>
<feature type="transmembrane region" description="Helical" evidence="1">
    <location>
        <begin position="86"/>
        <end position="106"/>
    </location>
</feature>
<organism evidence="2 3">
    <name type="scientific">Coraliomargarita akajimensis (strain DSM 45221 / IAM 15411 / JCM 23193 / KCTC 12865 / 04OKA010-24)</name>
    <dbReference type="NCBI Taxonomy" id="583355"/>
    <lineage>
        <taxon>Bacteria</taxon>
        <taxon>Pseudomonadati</taxon>
        <taxon>Verrucomicrobiota</taxon>
        <taxon>Opitutia</taxon>
        <taxon>Puniceicoccales</taxon>
        <taxon>Coraliomargaritaceae</taxon>
        <taxon>Coraliomargarita</taxon>
    </lineage>
</organism>
<feature type="transmembrane region" description="Helical" evidence="1">
    <location>
        <begin position="219"/>
        <end position="248"/>
    </location>
</feature>
<reference evidence="2 3" key="1">
    <citation type="journal article" date="2010" name="Stand. Genomic Sci.">
        <title>Complete genome sequence of Coraliomargarita akajimensis type strain (04OKA010-24).</title>
        <authorList>
            <person name="Mavromatis K."/>
            <person name="Abt B."/>
            <person name="Brambilla E."/>
            <person name="Lapidus A."/>
            <person name="Copeland A."/>
            <person name="Deshpande S."/>
            <person name="Nolan M."/>
            <person name="Lucas S."/>
            <person name="Tice H."/>
            <person name="Cheng J.F."/>
            <person name="Han C."/>
            <person name="Detter J.C."/>
            <person name="Woyke T."/>
            <person name="Goodwin L."/>
            <person name="Pitluck S."/>
            <person name="Held B."/>
            <person name="Brettin T."/>
            <person name="Tapia R."/>
            <person name="Ivanova N."/>
            <person name="Mikhailova N."/>
            <person name="Pati A."/>
            <person name="Liolios K."/>
            <person name="Chen A."/>
            <person name="Palaniappan K."/>
            <person name="Land M."/>
            <person name="Hauser L."/>
            <person name="Chang Y.J."/>
            <person name="Jeffries C.D."/>
            <person name="Rohde M."/>
            <person name="Goker M."/>
            <person name="Bristow J."/>
            <person name="Eisen J.A."/>
            <person name="Markowitz V."/>
            <person name="Hugenholtz P."/>
            <person name="Klenk H.P."/>
            <person name="Kyrpides N.C."/>
        </authorList>
    </citation>
    <scope>NUCLEOTIDE SEQUENCE [LARGE SCALE GENOMIC DNA]</scope>
    <source>
        <strain evidence="3">DSM 45221 / IAM 15411 / JCM 23193 / KCTC 12865</strain>
    </source>
</reference>
<dbReference type="Proteomes" id="UP000000925">
    <property type="component" value="Chromosome"/>
</dbReference>
<sequence length="416" mass="47494">MSSDATNANGTKVGGIAFVVGLVGLAIAAVGFFQGYSNDDPRPIMSWLIGIAFWLSMAVGMLFLTQIWYVFHARWPIILRRQTEHFFAVFPVLFVLFIPLLVITYTHENPGLLWKWLNPANALPGHGTVGEDPIAQWKSPYLNHTFFVIRTVLVFAVFIGLSFLLRKLSFDTDKTGDVNNTHMARRLSSAGLFLTAVFATVGAIDWFKSLEYHWFSTMYGVWFFAASMRAALSALLILCVVLAWKGYLKGILKQAHRYDIACMMLAFTIFWTYISFSQYFLIYNANIPEETFWYNIREKAGWWGVSMALIFCNFLTPFLFLLWYKTKVVIWRTVLVASWILVFHVVDLYWNIVPGKIPADNEYGYTVRPFSIEIFDIAAIIGVGGLCIWAFCRSSKKTEPIPVRDPNIVKSLNYTE</sequence>
<evidence type="ECO:0000313" key="3">
    <source>
        <dbReference type="Proteomes" id="UP000000925"/>
    </source>
</evidence>
<evidence type="ECO:0000256" key="1">
    <source>
        <dbReference type="SAM" id="Phobius"/>
    </source>
</evidence>
<keyword evidence="1" id="KW-1133">Transmembrane helix</keyword>
<dbReference type="KEGG" id="caa:Caka_0022"/>
<evidence type="ECO:0000313" key="2">
    <source>
        <dbReference type="EMBL" id="ADE53051.1"/>
    </source>
</evidence>
<accession>D5EKH0</accession>
<proteinExistence type="predicted"/>
<dbReference type="HOGENOM" id="CLU_042661_0_0_0"/>
<protein>
    <recommendedName>
        <fullName evidence="4">Quinol:cytochrome c oxidoreductase quinone-binding subunit 2</fullName>
    </recommendedName>
</protein>
<feature type="transmembrane region" description="Helical" evidence="1">
    <location>
        <begin position="187"/>
        <end position="207"/>
    </location>
</feature>